<dbReference type="PANTHER" id="PTHR10361:SF28">
    <property type="entry name" value="P3 PROTEIN-RELATED"/>
    <property type="match status" value="1"/>
</dbReference>
<dbReference type="Proteomes" id="UP001445076">
    <property type="component" value="Unassembled WGS sequence"/>
</dbReference>
<evidence type="ECO:0000313" key="10">
    <source>
        <dbReference type="Proteomes" id="UP001445076"/>
    </source>
</evidence>
<dbReference type="PANTHER" id="PTHR10361">
    <property type="entry name" value="SODIUM-BILE ACID COTRANSPORTER"/>
    <property type="match status" value="1"/>
</dbReference>
<comment type="similarity">
    <text evidence="2">Belongs to the bile acid:sodium symporter (BASS) (TC 2.A.28) family.</text>
</comment>
<dbReference type="Pfam" id="PF01758">
    <property type="entry name" value="SBF"/>
    <property type="match status" value="1"/>
</dbReference>
<dbReference type="GO" id="GO:0015293">
    <property type="term" value="F:symporter activity"/>
    <property type="evidence" value="ECO:0007669"/>
    <property type="project" value="UniProtKB-KW"/>
</dbReference>
<feature type="signal peptide" evidence="8">
    <location>
        <begin position="1"/>
        <end position="26"/>
    </location>
</feature>
<dbReference type="InterPro" id="IPR004710">
    <property type="entry name" value="Bilac:Na_transpt"/>
</dbReference>
<evidence type="ECO:0000313" key="9">
    <source>
        <dbReference type="EMBL" id="KAK8748953.1"/>
    </source>
</evidence>
<dbReference type="AlphaFoldDB" id="A0AAW0YA99"/>
<organism evidence="9 10">
    <name type="scientific">Cherax quadricarinatus</name>
    <name type="common">Australian red claw crayfish</name>
    <dbReference type="NCBI Taxonomy" id="27406"/>
    <lineage>
        <taxon>Eukaryota</taxon>
        <taxon>Metazoa</taxon>
        <taxon>Ecdysozoa</taxon>
        <taxon>Arthropoda</taxon>
        <taxon>Crustacea</taxon>
        <taxon>Multicrustacea</taxon>
        <taxon>Malacostraca</taxon>
        <taxon>Eumalacostraca</taxon>
        <taxon>Eucarida</taxon>
        <taxon>Decapoda</taxon>
        <taxon>Pleocyemata</taxon>
        <taxon>Astacidea</taxon>
        <taxon>Parastacoidea</taxon>
        <taxon>Parastacidae</taxon>
        <taxon>Cherax</taxon>
    </lineage>
</organism>
<evidence type="ECO:0000256" key="6">
    <source>
        <dbReference type="ARBA" id="ARBA00023136"/>
    </source>
</evidence>
<dbReference type="Gene3D" id="1.20.1530.20">
    <property type="match status" value="1"/>
</dbReference>
<gene>
    <name evidence="9" type="ORF">OTU49_015614</name>
</gene>
<keyword evidence="4" id="KW-0769">Symport</keyword>
<evidence type="ECO:0000256" key="4">
    <source>
        <dbReference type="ARBA" id="ARBA00022847"/>
    </source>
</evidence>
<comment type="subcellular location">
    <subcellularLocation>
        <location evidence="1">Membrane</location>
        <topology evidence="1">Multi-pass membrane protein</topology>
    </subcellularLocation>
</comment>
<keyword evidence="3 7" id="KW-0812">Transmembrane</keyword>
<feature type="transmembrane region" description="Helical" evidence="7">
    <location>
        <begin position="179"/>
        <end position="202"/>
    </location>
</feature>
<reference evidence="9 10" key="1">
    <citation type="journal article" date="2024" name="BMC Genomics">
        <title>Genome assembly of redclaw crayfish (Cherax quadricarinatus) provides insights into its immune adaptation and hypoxia tolerance.</title>
        <authorList>
            <person name="Liu Z."/>
            <person name="Zheng J."/>
            <person name="Li H."/>
            <person name="Fang K."/>
            <person name="Wang S."/>
            <person name="He J."/>
            <person name="Zhou D."/>
            <person name="Weng S."/>
            <person name="Chi M."/>
            <person name="Gu Z."/>
            <person name="He J."/>
            <person name="Li F."/>
            <person name="Wang M."/>
        </authorList>
    </citation>
    <scope>NUCLEOTIDE SEQUENCE [LARGE SCALE GENOMIC DNA]</scope>
    <source>
        <strain evidence="9">ZL_2023a</strain>
    </source>
</reference>
<evidence type="ECO:0000256" key="5">
    <source>
        <dbReference type="ARBA" id="ARBA00022989"/>
    </source>
</evidence>
<feature type="transmembrane region" description="Helical" evidence="7">
    <location>
        <begin position="214"/>
        <end position="236"/>
    </location>
</feature>
<keyword evidence="10" id="KW-1185">Reference proteome</keyword>
<keyword evidence="6 7" id="KW-0472">Membrane</keyword>
<protein>
    <recommendedName>
        <fullName evidence="11">Ileal sodium/bile acid cotransporter</fullName>
    </recommendedName>
</protein>
<name>A0AAW0YA99_CHEQU</name>
<sequence length="546" mass="59082">MGGCCNRVRQTLLLLLLMIVATMVAPQAVGEEQQQQAAEVLFDPTELLEVVDGSEHVITWFTHVAGTPTHVTPLMNNSVVSRVTGASGVLEGAPEDVTFHVLEGVPGNVTYHVLEGAPEDRNITSYTNITYHGYVNITALFLGFNNLHVVLHDADNKVVAEGVMKMSVVLSYKSTTDTFTFIIAVLVAVLYFFMGTTLNLQVVKGIISKPVGPIVGIFCQYILMPMIAFGLGLLMFPDDNMMRLGLFLNGSSPGGGNSNMWTHLLGGSLDLSIMMTTVSTICAFAAVPLWVLLMGPLILQDASFVIPYDNIALTVVTLIIPCGLGIILQVFYPKSVKYCSKILTPMSAFNIVFILTFGVYAYHYIFSIFTWKILLSGFLLPTLGYLGGMVLAIVFRLSTPEVIAISVETGVQNATIALIILQLVLSSPSGELAAVIPACSTLFTPLPLVLVLAIKKAYDRIIRSRSLSINTSDAHLKEVSSDVKNTSMASLENGFKVSDDSENFSLQKRRRTSIAPEGSTLRNGYRASLALEGGVDNPVAELRDEV</sequence>
<comment type="caution">
    <text evidence="9">The sequence shown here is derived from an EMBL/GenBank/DDBJ whole genome shotgun (WGS) entry which is preliminary data.</text>
</comment>
<feature type="transmembrane region" description="Helical" evidence="7">
    <location>
        <begin position="273"/>
        <end position="299"/>
    </location>
</feature>
<keyword evidence="4" id="KW-0813">Transport</keyword>
<evidence type="ECO:0000256" key="3">
    <source>
        <dbReference type="ARBA" id="ARBA00022692"/>
    </source>
</evidence>
<evidence type="ECO:0000256" key="7">
    <source>
        <dbReference type="SAM" id="Phobius"/>
    </source>
</evidence>
<evidence type="ECO:0000256" key="2">
    <source>
        <dbReference type="ARBA" id="ARBA00006528"/>
    </source>
</evidence>
<evidence type="ECO:0000256" key="8">
    <source>
        <dbReference type="SAM" id="SignalP"/>
    </source>
</evidence>
<feature type="transmembrane region" description="Helical" evidence="7">
    <location>
        <begin position="432"/>
        <end position="454"/>
    </location>
</feature>
<dbReference type="EMBL" id="JARKIK010000010">
    <property type="protein sequence ID" value="KAK8748953.1"/>
    <property type="molecule type" value="Genomic_DNA"/>
</dbReference>
<feature type="chain" id="PRO_5043541949" description="Ileal sodium/bile acid cotransporter" evidence="8">
    <location>
        <begin position="27"/>
        <end position="546"/>
    </location>
</feature>
<evidence type="ECO:0000256" key="1">
    <source>
        <dbReference type="ARBA" id="ARBA00004141"/>
    </source>
</evidence>
<feature type="transmembrane region" description="Helical" evidence="7">
    <location>
        <begin position="311"/>
        <end position="332"/>
    </location>
</feature>
<keyword evidence="8" id="KW-0732">Signal</keyword>
<accession>A0AAW0YA99</accession>
<feature type="transmembrane region" description="Helical" evidence="7">
    <location>
        <begin position="347"/>
        <end position="366"/>
    </location>
</feature>
<dbReference type="InterPro" id="IPR038770">
    <property type="entry name" value="Na+/solute_symporter_sf"/>
</dbReference>
<evidence type="ECO:0008006" key="11">
    <source>
        <dbReference type="Google" id="ProtNLM"/>
    </source>
</evidence>
<keyword evidence="5 7" id="KW-1133">Transmembrane helix</keyword>
<dbReference type="GO" id="GO:0016020">
    <property type="term" value="C:membrane"/>
    <property type="evidence" value="ECO:0007669"/>
    <property type="project" value="UniProtKB-SubCell"/>
</dbReference>
<dbReference type="InterPro" id="IPR002657">
    <property type="entry name" value="BilAc:Na_symport/Acr3"/>
</dbReference>
<proteinExistence type="inferred from homology"/>
<feature type="transmembrane region" description="Helical" evidence="7">
    <location>
        <begin position="373"/>
        <end position="395"/>
    </location>
</feature>